<feature type="chain" id="PRO_5010212749" description="TonB-dependent Receptor Plug Domain" evidence="1">
    <location>
        <begin position="20"/>
        <end position="416"/>
    </location>
</feature>
<gene>
    <name evidence="2" type="ORF">SAMN05216462_0723</name>
</gene>
<accession>A0A1H3YNN1</accession>
<organism evidence="2 3">
    <name type="scientific">Xylanibacter ruminicola</name>
    <name type="common">Prevotella ruminicola</name>
    <dbReference type="NCBI Taxonomy" id="839"/>
    <lineage>
        <taxon>Bacteria</taxon>
        <taxon>Pseudomonadati</taxon>
        <taxon>Bacteroidota</taxon>
        <taxon>Bacteroidia</taxon>
        <taxon>Bacteroidales</taxon>
        <taxon>Prevotellaceae</taxon>
        <taxon>Xylanibacter</taxon>
    </lineage>
</organism>
<sequence length="416" mass="47007">MNRIISLIATILLAHNTFAAEFRTDRTWYLAGEQMTVSVTDQDALIAYAELCDTQGLAAGTIISIHNNKGTGAIELPATLHSGYYVLSVYTRHSAQVSNQLIPIINPLHKSKDDDIEWISSDSCWVSGKGTANLTNKKVVDIRETEGHIIRARIKNTYNGNTYNAQQINPSLSIVGKQIHYFEGKMENDSTAVFYTYGIHGKQPLVLTATSLTGLTLPIEMISPFATLLPKELPHLIFHYKRIEVEARSLAMQRHQIAITPAKRELQLGDYSDETAEDGVPMDYDATVFGNQPDMTYNLDEYRQFLTIKEVLIEYVQCVRSKKSNGVTQLFVRKEDDQYNNYWPATVLIDGMPVIDIDRLLKYDARRIQYINIYGGMHTFGNGVNNGILSFITRSGRLTNYPTEPNTQYLVYEFPQ</sequence>
<dbReference type="Proteomes" id="UP000182257">
    <property type="component" value="Unassembled WGS sequence"/>
</dbReference>
<name>A0A1H3YNN1_XYLRU</name>
<protein>
    <recommendedName>
        <fullName evidence="4">TonB-dependent Receptor Plug Domain</fullName>
    </recommendedName>
</protein>
<dbReference type="OrthoDB" id="679547at2"/>
<reference evidence="2 3" key="1">
    <citation type="submission" date="2016-10" db="EMBL/GenBank/DDBJ databases">
        <authorList>
            <person name="de Groot N.N."/>
        </authorList>
    </citation>
    <scope>NUCLEOTIDE SEQUENCE [LARGE SCALE GENOMIC DNA]</scope>
    <source>
        <strain evidence="2 3">D31d</strain>
    </source>
</reference>
<dbReference type="RefSeq" id="WP_074760262.1">
    <property type="nucleotide sequence ID" value="NZ_FNRF01000001.1"/>
</dbReference>
<evidence type="ECO:0000313" key="2">
    <source>
        <dbReference type="EMBL" id="SEA12791.1"/>
    </source>
</evidence>
<evidence type="ECO:0000256" key="1">
    <source>
        <dbReference type="SAM" id="SignalP"/>
    </source>
</evidence>
<feature type="signal peptide" evidence="1">
    <location>
        <begin position="1"/>
        <end position="19"/>
    </location>
</feature>
<dbReference type="AlphaFoldDB" id="A0A1H3YNN1"/>
<evidence type="ECO:0008006" key="4">
    <source>
        <dbReference type="Google" id="ProtNLM"/>
    </source>
</evidence>
<keyword evidence="1" id="KW-0732">Signal</keyword>
<dbReference type="EMBL" id="FNRF01000001">
    <property type="protein sequence ID" value="SEA12791.1"/>
    <property type="molecule type" value="Genomic_DNA"/>
</dbReference>
<proteinExistence type="predicted"/>
<evidence type="ECO:0000313" key="3">
    <source>
        <dbReference type="Proteomes" id="UP000182257"/>
    </source>
</evidence>